<evidence type="ECO:0000313" key="3">
    <source>
        <dbReference type="Proteomes" id="UP000219412"/>
    </source>
</evidence>
<dbReference type="OrthoDB" id="9805710at2"/>
<dbReference type="Gene3D" id="3.50.50.60">
    <property type="entry name" value="FAD/NAD(P)-binding domain"/>
    <property type="match status" value="2"/>
</dbReference>
<dbReference type="InterPro" id="IPR023753">
    <property type="entry name" value="FAD/NAD-binding_dom"/>
</dbReference>
<dbReference type="GO" id="GO:0070221">
    <property type="term" value="P:sulfide oxidation, using sulfide:quinone oxidoreductase"/>
    <property type="evidence" value="ECO:0007669"/>
    <property type="project" value="TreeGrafter"/>
</dbReference>
<dbReference type="SUPFAM" id="SSF51905">
    <property type="entry name" value="FAD/NAD(P)-binding domain"/>
    <property type="match status" value="1"/>
</dbReference>
<feature type="domain" description="FAD/NAD(P)-binding" evidence="1">
    <location>
        <begin position="6"/>
        <end position="297"/>
    </location>
</feature>
<gene>
    <name evidence="2" type="ORF">SAMN05878391_0728</name>
</gene>
<organism evidence="2 3">
    <name type="scientific">Salinicoccus kekensis</name>
    <dbReference type="NCBI Taxonomy" id="714307"/>
    <lineage>
        <taxon>Bacteria</taxon>
        <taxon>Bacillati</taxon>
        <taxon>Bacillota</taxon>
        <taxon>Bacilli</taxon>
        <taxon>Bacillales</taxon>
        <taxon>Staphylococcaceae</taxon>
        <taxon>Salinicoccus</taxon>
    </lineage>
</organism>
<dbReference type="GO" id="GO:0070224">
    <property type="term" value="F:sulfide:quinone oxidoreductase activity"/>
    <property type="evidence" value="ECO:0007669"/>
    <property type="project" value="TreeGrafter"/>
</dbReference>
<dbReference type="PANTHER" id="PTHR10632">
    <property type="entry name" value="SULFIDE:QUINONE OXIDOREDUCTASE"/>
    <property type="match status" value="1"/>
</dbReference>
<evidence type="ECO:0000259" key="1">
    <source>
        <dbReference type="Pfam" id="PF07992"/>
    </source>
</evidence>
<dbReference type="EMBL" id="OBQF01000001">
    <property type="protein sequence ID" value="SOC39125.1"/>
    <property type="molecule type" value="Genomic_DNA"/>
</dbReference>
<dbReference type="Pfam" id="PF07992">
    <property type="entry name" value="Pyr_redox_2"/>
    <property type="match status" value="1"/>
</dbReference>
<sequence>MKSHFRLIVLGGGAGGISTASRILSKKKDLKNEVLIIEPGDYHFFQPGWPLVGSGEVKSEATKKPMAKVIPKGARWMKAFVDSVDPVKREVTAGGKTVSYDFLIVAMGLELDFGAIKGARESLGKNRVCTNYVYNLVDYTYGSLKSVRTGNIVVTKPLSQIKGGVSAENSIFTMDDFVKKHERDVNVVFRSGRPEIFEVKKYSDSLVEQLEKKNIDYKLNEELIEVRGGEKEAVFQNHQTGETHVVPFEMLVITPPMHGPDALKGSGLLDAEGWVDVDPHTMMHKTYTTVFSLGDASNLPTVKMGGAVRQQLPILVDNLIERMNDEDPTHMYDGKTACPVATEYGELILAEFGYDKIPKETTFLDQSDDKKLFYQFKKNMLPYMYWYGMLNGKS</sequence>
<dbReference type="RefSeq" id="WP_097039227.1">
    <property type="nucleotide sequence ID" value="NZ_OBQF01000001.1"/>
</dbReference>
<dbReference type="GO" id="GO:0071949">
    <property type="term" value="F:FAD binding"/>
    <property type="evidence" value="ECO:0007669"/>
    <property type="project" value="TreeGrafter"/>
</dbReference>
<dbReference type="InterPro" id="IPR015904">
    <property type="entry name" value="Sulphide_quinone_reductase"/>
</dbReference>
<dbReference type="Proteomes" id="UP000219412">
    <property type="component" value="Unassembled WGS sequence"/>
</dbReference>
<evidence type="ECO:0000313" key="2">
    <source>
        <dbReference type="EMBL" id="SOC39125.1"/>
    </source>
</evidence>
<accession>A0A285UB28</accession>
<proteinExistence type="predicted"/>
<dbReference type="PANTHER" id="PTHR10632:SF2">
    <property type="entry name" value="SULFIDE:QUINONE OXIDOREDUCTASE, MITOCHONDRIAL"/>
    <property type="match status" value="1"/>
</dbReference>
<dbReference type="AlphaFoldDB" id="A0A285UB28"/>
<keyword evidence="3" id="KW-1185">Reference proteome</keyword>
<name>A0A285UB28_9STAP</name>
<dbReference type="InterPro" id="IPR036188">
    <property type="entry name" value="FAD/NAD-bd_sf"/>
</dbReference>
<protein>
    <submittedName>
        <fullName evidence="2">Sulfide:quinone oxidoreductase</fullName>
    </submittedName>
</protein>
<reference evidence="3" key="1">
    <citation type="submission" date="2017-08" db="EMBL/GenBank/DDBJ databases">
        <authorList>
            <person name="Varghese N."/>
            <person name="Submissions S."/>
        </authorList>
    </citation>
    <scope>NUCLEOTIDE SEQUENCE [LARGE SCALE GENOMIC DNA]</scope>
    <source>
        <strain evidence="3">DSM 23173</strain>
    </source>
</reference>